<dbReference type="AlphaFoldDB" id="A0A068SL98"/>
<dbReference type="Pfam" id="PF01625">
    <property type="entry name" value="PMSR"/>
    <property type="match status" value="1"/>
</dbReference>
<comment type="function">
    <text evidence="4">Has an important function as a repair enzyme for proteins that have been inactivated by oxidation. Catalyzes the reversible oxidation-reduction of methionine sulfoxide in proteins to methionine.</text>
</comment>
<dbReference type="KEGG" id="ngg:RG540_CH02770"/>
<protein>
    <recommendedName>
        <fullName evidence="4">Peptide methionine sulfoxide reductase MsrA</fullName>
        <shortName evidence="4">Protein-methionine-S-oxide reductase</shortName>
        <ecNumber evidence="4">1.8.4.11</ecNumber>
    </recommendedName>
    <alternativeName>
        <fullName evidence="4">Peptide-methionine (S)-S-oxide reductase</fullName>
        <shortName evidence="4">Peptide Met(O) reductase</shortName>
    </alternativeName>
</protein>
<dbReference type="eggNOG" id="COG0225">
    <property type="taxonomic scope" value="Bacteria"/>
</dbReference>
<evidence type="ECO:0000313" key="7">
    <source>
        <dbReference type="EMBL" id="CDN46471.1"/>
    </source>
</evidence>
<proteinExistence type="inferred from homology"/>
<evidence type="ECO:0000313" key="8">
    <source>
        <dbReference type="Proteomes" id="UP000028181"/>
    </source>
</evidence>
<evidence type="ECO:0000256" key="5">
    <source>
        <dbReference type="SAM" id="SignalP"/>
    </source>
</evidence>
<comment type="catalytic activity">
    <reaction evidence="2 4">
        <text>L-methionyl-[protein] + [thioredoxin]-disulfide + H2O = L-methionyl-(S)-S-oxide-[protein] + [thioredoxin]-dithiol</text>
        <dbReference type="Rhea" id="RHEA:14217"/>
        <dbReference type="Rhea" id="RHEA-COMP:10698"/>
        <dbReference type="Rhea" id="RHEA-COMP:10700"/>
        <dbReference type="Rhea" id="RHEA-COMP:12313"/>
        <dbReference type="Rhea" id="RHEA-COMP:12315"/>
        <dbReference type="ChEBI" id="CHEBI:15377"/>
        <dbReference type="ChEBI" id="CHEBI:16044"/>
        <dbReference type="ChEBI" id="CHEBI:29950"/>
        <dbReference type="ChEBI" id="CHEBI:44120"/>
        <dbReference type="ChEBI" id="CHEBI:50058"/>
        <dbReference type="EC" id="1.8.4.11"/>
    </reaction>
</comment>
<keyword evidence="5" id="KW-0732">Signal</keyword>
<sequence>MKNRTKTPYTLTAFAGAALVLAGLTFGATTNATAEEGIAIPAPAIDQAASTAATETAIFAGGCFWGVQGVFQHVEGVKNAVSGYAGGAKDTAAYETVGYGKTGHAESVRVTFDPKKVTYGHLLQIYFSVAHDPTQLNRQGPDTGTQYRSTVFPTSEDQARVAKAYIDQLNKAKIFHAAIATTIEPGKAFYPAEAYHQDFLTQNPTYPYIVYNDLPKIENLKKLFPSDYRDKPVLVAQAGIGN</sequence>
<evidence type="ECO:0000256" key="2">
    <source>
        <dbReference type="ARBA" id="ARBA00047806"/>
    </source>
</evidence>
<dbReference type="OrthoDB" id="4174719at2"/>
<dbReference type="EMBL" id="HG938353">
    <property type="protein sequence ID" value="CDN46471.1"/>
    <property type="molecule type" value="Genomic_DNA"/>
</dbReference>
<accession>A0A068SL98</accession>
<comment type="similarity">
    <text evidence="4">Belongs to the MsrA Met sulfoxide reductase family.</text>
</comment>
<feature type="signal peptide" evidence="5">
    <location>
        <begin position="1"/>
        <end position="34"/>
    </location>
</feature>
<evidence type="ECO:0000256" key="1">
    <source>
        <dbReference type="ARBA" id="ARBA00023002"/>
    </source>
</evidence>
<dbReference type="PANTHER" id="PTHR43774:SF1">
    <property type="entry name" value="PEPTIDE METHIONINE SULFOXIDE REDUCTASE MSRA 2"/>
    <property type="match status" value="1"/>
</dbReference>
<evidence type="ECO:0000259" key="6">
    <source>
        <dbReference type="Pfam" id="PF01625"/>
    </source>
</evidence>
<dbReference type="GO" id="GO:0033744">
    <property type="term" value="F:L-methionine:thioredoxin-disulfide S-oxidoreductase activity"/>
    <property type="evidence" value="ECO:0007669"/>
    <property type="project" value="RHEA"/>
</dbReference>
<dbReference type="NCBIfam" id="TIGR00401">
    <property type="entry name" value="msrA"/>
    <property type="match status" value="1"/>
</dbReference>
<comment type="catalytic activity">
    <reaction evidence="3 4">
        <text>[thioredoxin]-disulfide + L-methionine + H2O = L-methionine (S)-S-oxide + [thioredoxin]-dithiol</text>
        <dbReference type="Rhea" id="RHEA:19993"/>
        <dbReference type="Rhea" id="RHEA-COMP:10698"/>
        <dbReference type="Rhea" id="RHEA-COMP:10700"/>
        <dbReference type="ChEBI" id="CHEBI:15377"/>
        <dbReference type="ChEBI" id="CHEBI:29950"/>
        <dbReference type="ChEBI" id="CHEBI:50058"/>
        <dbReference type="ChEBI" id="CHEBI:57844"/>
        <dbReference type="ChEBI" id="CHEBI:58772"/>
        <dbReference type="EC" id="1.8.4.11"/>
    </reaction>
</comment>
<keyword evidence="8" id="KW-1185">Reference proteome</keyword>
<dbReference type="Proteomes" id="UP000028181">
    <property type="component" value="Chromosome I"/>
</dbReference>
<dbReference type="EC" id="1.8.4.11" evidence="4"/>
<dbReference type="PATRIC" id="fig|1028800.3.peg.282"/>
<dbReference type="Gene3D" id="3.30.1060.10">
    <property type="entry name" value="Peptide methionine sulphoxide reductase MsrA"/>
    <property type="match status" value="1"/>
</dbReference>
<keyword evidence="1 4" id="KW-0560">Oxidoreductase</keyword>
<dbReference type="HAMAP" id="MF_01401">
    <property type="entry name" value="MsrA"/>
    <property type="match status" value="1"/>
</dbReference>
<name>A0A068SL98_NEOGA</name>
<feature type="active site" evidence="4">
    <location>
        <position position="63"/>
    </location>
</feature>
<reference evidence="8" key="1">
    <citation type="journal article" date="2014" name="BMC Genomics">
        <title>Genome sequencing of two Neorhizobium galegae strains reveals a noeT gene responsible for the unusual acetylation of the nodulation factors.</title>
        <authorList>
            <person name="Osterman J."/>
            <person name="Marsh J."/>
            <person name="Laine P.K."/>
            <person name="Zeng Z."/>
            <person name="Alatalo E."/>
            <person name="Sullivan J.T."/>
            <person name="Young J.P."/>
            <person name="Thomas-Oates J."/>
            <person name="Paulin L."/>
            <person name="Lindstrom K."/>
        </authorList>
    </citation>
    <scope>NUCLEOTIDE SEQUENCE [LARGE SCALE GENOMIC DNA]</scope>
    <source>
        <strain evidence="8">HAMBI 540</strain>
    </source>
</reference>
<dbReference type="GeneID" id="24258571"/>
<evidence type="ECO:0000256" key="4">
    <source>
        <dbReference type="HAMAP-Rule" id="MF_01401"/>
    </source>
</evidence>
<evidence type="ECO:0000256" key="3">
    <source>
        <dbReference type="ARBA" id="ARBA00048782"/>
    </source>
</evidence>
<organism evidence="7 8">
    <name type="scientific">Neorhizobium galegae bv. orientalis str. HAMBI 540</name>
    <dbReference type="NCBI Taxonomy" id="1028800"/>
    <lineage>
        <taxon>Bacteria</taxon>
        <taxon>Pseudomonadati</taxon>
        <taxon>Pseudomonadota</taxon>
        <taxon>Alphaproteobacteria</taxon>
        <taxon>Hyphomicrobiales</taxon>
        <taxon>Rhizobiaceae</taxon>
        <taxon>Rhizobium/Agrobacterium group</taxon>
        <taxon>Neorhizobium</taxon>
    </lineage>
</organism>
<feature type="chain" id="PRO_5001653228" description="Peptide methionine sulfoxide reductase MsrA" evidence="5">
    <location>
        <begin position="35"/>
        <end position="242"/>
    </location>
</feature>
<gene>
    <name evidence="4 7" type="primary">msrA</name>
    <name evidence="7" type="ORF">RG540_CH02770</name>
</gene>
<dbReference type="SUPFAM" id="SSF55068">
    <property type="entry name" value="Peptide methionine sulfoxide reductase"/>
    <property type="match status" value="1"/>
</dbReference>
<dbReference type="RefSeq" id="WP_038583859.1">
    <property type="nucleotide sequence ID" value="NZ_HG938353.1"/>
</dbReference>
<dbReference type="InterPro" id="IPR002569">
    <property type="entry name" value="Met_Sox_Rdtase_MsrA_dom"/>
</dbReference>
<dbReference type="HOGENOM" id="CLU_031040_10_0_5"/>
<dbReference type="InterPro" id="IPR036509">
    <property type="entry name" value="Met_Sox_Rdtase_MsrA_sf"/>
</dbReference>
<feature type="domain" description="Peptide methionine sulphoxide reductase MsrA" evidence="6">
    <location>
        <begin position="56"/>
        <end position="206"/>
    </location>
</feature>
<dbReference type="PANTHER" id="PTHR43774">
    <property type="entry name" value="PEPTIDE METHIONINE SULFOXIDE REDUCTASE"/>
    <property type="match status" value="1"/>
</dbReference>
<dbReference type="GO" id="GO:0008113">
    <property type="term" value="F:peptide-methionine (S)-S-oxide reductase activity"/>
    <property type="evidence" value="ECO:0007669"/>
    <property type="project" value="UniProtKB-UniRule"/>
</dbReference>